<comment type="caution">
    <text evidence="2">The sequence shown here is derived from an EMBL/GenBank/DDBJ whole genome shotgun (WGS) entry which is preliminary data.</text>
</comment>
<proteinExistence type="predicted"/>
<dbReference type="Proteomes" id="UP000248257">
    <property type="component" value="Unassembled WGS sequence"/>
</dbReference>
<dbReference type="OrthoDB" id="573392at2"/>
<reference evidence="2 3" key="1">
    <citation type="submission" date="2017-07" db="EMBL/GenBank/DDBJ databases">
        <title>A draft genome sequence of Komagataeibacter xylinus LMG 1515.</title>
        <authorList>
            <person name="Skraban J."/>
            <person name="Cleenwerck I."/>
            <person name="Vandamme P."/>
            <person name="Trcek J."/>
        </authorList>
    </citation>
    <scope>NUCLEOTIDE SEQUENCE [LARGE SCALE GENOMIC DNA]</scope>
    <source>
        <strain evidence="2 3">LMG 1515</strain>
    </source>
</reference>
<evidence type="ECO:0000256" key="1">
    <source>
        <dbReference type="ARBA" id="ARBA00023002"/>
    </source>
</evidence>
<dbReference type="STRING" id="1220579.GCA_001571345_01874"/>
<dbReference type="SUPFAM" id="SSF54292">
    <property type="entry name" value="2Fe-2S ferredoxin-like"/>
    <property type="match status" value="1"/>
</dbReference>
<dbReference type="InterPro" id="IPR036010">
    <property type="entry name" value="2Fe-2S_ferredoxin-like_sf"/>
</dbReference>
<keyword evidence="3" id="KW-1185">Reference proteome</keyword>
<dbReference type="GO" id="GO:0016491">
    <property type="term" value="F:oxidoreductase activity"/>
    <property type="evidence" value="ECO:0007669"/>
    <property type="project" value="UniProtKB-KW"/>
</dbReference>
<dbReference type="InterPro" id="IPR042204">
    <property type="entry name" value="2Fe-2S-bd_N"/>
</dbReference>
<dbReference type="GO" id="GO:0051536">
    <property type="term" value="F:iron-sulfur cluster binding"/>
    <property type="evidence" value="ECO:0007669"/>
    <property type="project" value="InterPro"/>
</dbReference>
<name>A0A318PHU3_KOMXY</name>
<dbReference type="Pfam" id="PF13510">
    <property type="entry name" value="Fer2_4"/>
    <property type="match status" value="1"/>
</dbReference>
<evidence type="ECO:0000313" key="3">
    <source>
        <dbReference type="Proteomes" id="UP000248257"/>
    </source>
</evidence>
<organism evidence="2 3">
    <name type="scientific">Komagataeibacter xylinus</name>
    <name type="common">Gluconacetobacter xylinus</name>
    <dbReference type="NCBI Taxonomy" id="28448"/>
    <lineage>
        <taxon>Bacteria</taxon>
        <taxon>Pseudomonadati</taxon>
        <taxon>Pseudomonadota</taxon>
        <taxon>Alphaproteobacteria</taxon>
        <taxon>Acetobacterales</taxon>
        <taxon>Acetobacteraceae</taxon>
        <taxon>Komagataeibacter</taxon>
    </lineage>
</organism>
<protein>
    <recommendedName>
        <fullName evidence="4">(2Fe-2S)-binding protein</fullName>
    </recommendedName>
</protein>
<accession>A0A318PHU3</accession>
<evidence type="ECO:0008006" key="4">
    <source>
        <dbReference type="Google" id="ProtNLM"/>
    </source>
</evidence>
<dbReference type="EMBL" id="NKUC01000017">
    <property type="protein sequence ID" value="PYD56727.1"/>
    <property type="molecule type" value="Genomic_DNA"/>
</dbReference>
<dbReference type="Gene3D" id="3.10.20.440">
    <property type="entry name" value="2Fe-2S iron-sulphur cluster binding domain, sarcosine oxidase, alpha subunit, N-terminal domain"/>
    <property type="match status" value="1"/>
</dbReference>
<dbReference type="AlphaFoldDB" id="A0A318PHU3"/>
<keyword evidence="1" id="KW-0560">Oxidoreductase</keyword>
<evidence type="ECO:0000313" key="2">
    <source>
        <dbReference type="EMBL" id="PYD56727.1"/>
    </source>
</evidence>
<sequence length="107" mass="10911">MGIQPSHAGRGFEAENGKILTQTVIFTFNSRPFTGYRGEILAAALRRGGIVALGVSAVDGTPRGAFCLMGSCQECLVLVGGVPRNACRAVVDDGLCVTSIAPLGGGS</sequence>
<gene>
    <name evidence="2" type="ORF">CFR75_09295</name>
</gene>